<protein>
    <recommendedName>
        <fullName evidence="3">histidine kinase</fullName>
        <ecNumber evidence="3">2.7.13.3</ecNumber>
    </recommendedName>
</protein>
<comment type="subcellular location">
    <subcellularLocation>
        <location evidence="2">Membrane</location>
    </subcellularLocation>
</comment>
<dbReference type="InterPro" id="IPR001789">
    <property type="entry name" value="Sig_transdc_resp-reg_receiver"/>
</dbReference>
<comment type="catalytic activity">
    <reaction evidence="1">
        <text>ATP + protein L-histidine = ADP + protein N-phospho-L-histidine.</text>
        <dbReference type="EC" id="2.7.13.3"/>
    </reaction>
</comment>
<reference evidence="21" key="1">
    <citation type="journal article" date="2015" name="J. Biotechnol.">
        <title>The structure of the Cyberlindnera jadinii genome and its relation to Candida utilis analyzed by the occurrence of single nucleotide polymorphisms.</title>
        <authorList>
            <person name="Rupp O."/>
            <person name="Brinkrolf K."/>
            <person name="Buerth C."/>
            <person name="Kunigo M."/>
            <person name="Schneider J."/>
            <person name="Jaenicke S."/>
            <person name="Goesmann A."/>
            <person name="Puehler A."/>
            <person name="Jaeger K.-E."/>
            <person name="Ernst J.F."/>
        </authorList>
    </citation>
    <scope>NUCLEOTIDE SEQUENCE [LARGE SCALE GENOMIC DNA]</scope>
    <source>
        <strain evidence="21">ATCC 18201 / CBS 1600 / BCRC 20928 / JCM 3617 / NBRC 0987 / NRRL Y-1542</strain>
    </source>
</reference>
<evidence type="ECO:0000256" key="9">
    <source>
        <dbReference type="ARBA" id="ARBA00022840"/>
    </source>
</evidence>
<dbReference type="SMART" id="SM00388">
    <property type="entry name" value="HisKA"/>
    <property type="match status" value="1"/>
</dbReference>
<dbReference type="EC" id="2.7.13.3" evidence="3"/>
<dbReference type="InterPro" id="IPR011006">
    <property type="entry name" value="CheY-like_superfamily"/>
</dbReference>
<dbReference type="FunFam" id="1.10.287.130:FF:000004">
    <property type="entry name" value="Ethylene receptor 1"/>
    <property type="match status" value="1"/>
</dbReference>
<dbReference type="SMART" id="SM00448">
    <property type="entry name" value="REC"/>
    <property type="match status" value="1"/>
</dbReference>
<evidence type="ECO:0000256" key="1">
    <source>
        <dbReference type="ARBA" id="ARBA00000085"/>
    </source>
</evidence>
<evidence type="ECO:0000256" key="12">
    <source>
        <dbReference type="ARBA" id="ARBA00023136"/>
    </source>
</evidence>
<keyword evidence="4 14" id="KW-0597">Phosphoprotein</keyword>
<keyword evidence="7" id="KW-0547">Nucleotide-binding</keyword>
<accession>A0A0H5BY71</accession>
<dbReference type="Gene3D" id="6.10.340.10">
    <property type="match status" value="1"/>
</dbReference>
<evidence type="ECO:0000256" key="16">
    <source>
        <dbReference type="SAM" id="Phobius"/>
    </source>
</evidence>
<feature type="compositionally biased region" description="Basic and acidic residues" evidence="15">
    <location>
        <begin position="1081"/>
        <end position="1094"/>
    </location>
</feature>
<keyword evidence="8" id="KW-0418">Kinase</keyword>
<evidence type="ECO:0000259" key="18">
    <source>
        <dbReference type="PROSITE" id="PS50110"/>
    </source>
</evidence>
<keyword evidence="11" id="KW-0902">Two-component regulatory system</keyword>
<dbReference type="SUPFAM" id="SSF55874">
    <property type="entry name" value="ATPase domain of HSP90 chaperone/DNA topoisomerase II/histidine kinase"/>
    <property type="match status" value="2"/>
</dbReference>
<feature type="region of interest" description="Disordered" evidence="15">
    <location>
        <begin position="704"/>
        <end position="730"/>
    </location>
</feature>
<feature type="compositionally biased region" description="Pro residues" evidence="15">
    <location>
        <begin position="419"/>
        <end position="428"/>
    </location>
</feature>
<dbReference type="PANTHER" id="PTHR43047">
    <property type="entry name" value="TWO-COMPONENT HISTIDINE PROTEIN KINASE"/>
    <property type="match status" value="1"/>
</dbReference>
<feature type="transmembrane region" description="Helical" evidence="16">
    <location>
        <begin position="343"/>
        <end position="365"/>
    </location>
</feature>
<evidence type="ECO:0000256" key="8">
    <source>
        <dbReference type="ARBA" id="ARBA00022777"/>
    </source>
</evidence>
<evidence type="ECO:0000256" key="4">
    <source>
        <dbReference type="ARBA" id="ARBA00022553"/>
    </source>
</evidence>
<gene>
    <name evidence="20" type="ORF">BN1211_0078</name>
</gene>
<feature type="region of interest" description="Disordered" evidence="15">
    <location>
        <begin position="390"/>
        <end position="453"/>
    </location>
</feature>
<evidence type="ECO:0000256" key="5">
    <source>
        <dbReference type="ARBA" id="ARBA00022679"/>
    </source>
</evidence>
<dbReference type="GO" id="GO:0000155">
    <property type="term" value="F:phosphorelay sensor kinase activity"/>
    <property type="evidence" value="ECO:0007669"/>
    <property type="project" value="InterPro"/>
</dbReference>
<keyword evidence="9" id="KW-0067">ATP-binding</keyword>
<evidence type="ECO:0000313" key="20">
    <source>
        <dbReference type="EMBL" id="CEP20276.1"/>
    </source>
</evidence>
<dbReference type="Pfam" id="PF02518">
    <property type="entry name" value="HATPase_c"/>
    <property type="match status" value="1"/>
</dbReference>
<feature type="domain" description="Histidine kinase" evidence="17">
    <location>
        <begin position="528"/>
        <end position="848"/>
    </location>
</feature>
<dbReference type="InterPro" id="IPR036890">
    <property type="entry name" value="HATPase_C_sf"/>
</dbReference>
<dbReference type="Gene3D" id="1.10.287.130">
    <property type="match status" value="1"/>
</dbReference>
<proteinExistence type="predicted"/>
<evidence type="ECO:0000256" key="15">
    <source>
        <dbReference type="SAM" id="MobiDB-lite"/>
    </source>
</evidence>
<feature type="domain" description="HAMP" evidence="19">
    <location>
        <begin position="462"/>
        <end position="495"/>
    </location>
</feature>
<dbReference type="InterPro" id="IPR003594">
    <property type="entry name" value="HATPase_dom"/>
</dbReference>
<dbReference type="CDD" id="cd00082">
    <property type="entry name" value="HisKA"/>
    <property type="match status" value="1"/>
</dbReference>
<dbReference type="FunFam" id="3.40.50.2300:FF:000289">
    <property type="entry name" value="Osmosensing histidine protein kinase SLN1"/>
    <property type="match status" value="1"/>
</dbReference>
<dbReference type="GO" id="GO:0009927">
    <property type="term" value="F:histidine phosphotransfer kinase activity"/>
    <property type="evidence" value="ECO:0007669"/>
    <property type="project" value="TreeGrafter"/>
</dbReference>
<dbReference type="GO" id="GO:0005886">
    <property type="term" value="C:plasma membrane"/>
    <property type="evidence" value="ECO:0007669"/>
    <property type="project" value="UniProtKB-ARBA"/>
</dbReference>
<dbReference type="InterPro" id="IPR036097">
    <property type="entry name" value="HisK_dim/P_sf"/>
</dbReference>
<evidence type="ECO:0000256" key="7">
    <source>
        <dbReference type="ARBA" id="ARBA00022741"/>
    </source>
</evidence>
<dbReference type="EMBL" id="CDQK01000001">
    <property type="protein sequence ID" value="CEP20276.1"/>
    <property type="molecule type" value="Genomic_DNA"/>
</dbReference>
<dbReference type="AlphaFoldDB" id="A0A0H5BY71"/>
<evidence type="ECO:0000256" key="13">
    <source>
        <dbReference type="ARBA" id="ARBA00023180"/>
    </source>
</evidence>
<organism evidence="20 21">
    <name type="scientific">Cyberlindnera jadinii (strain ATCC 18201 / CBS 1600 / BCRC 20928 / JCM 3617 / NBRC 0987 / NRRL Y-1542)</name>
    <name type="common">Torula yeast</name>
    <name type="synonym">Candida utilis</name>
    <dbReference type="NCBI Taxonomy" id="983966"/>
    <lineage>
        <taxon>Eukaryota</taxon>
        <taxon>Fungi</taxon>
        <taxon>Dikarya</taxon>
        <taxon>Ascomycota</taxon>
        <taxon>Saccharomycotina</taxon>
        <taxon>Saccharomycetes</taxon>
        <taxon>Phaffomycetales</taxon>
        <taxon>Phaffomycetaceae</taxon>
        <taxon>Cyberlindnera</taxon>
    </lineage>
</organism>
<keyword evidence="5" id="KW-0808">Transferase</keyword>
<dbReference type="InterPro" id="IPR005467">
    <property type="entry name" value="His_kinase_dom"/>
</dbReference>
<feature type="compositionally biased region" description="Acidic residues" evidence="15">
    <location>
        <begin position="717"/>
        <end position="726"/>
    </location>
</feature>
<evidence type="ECO:0000313" key="21">
    <source>
        <dbReference type="Proteomes" id="UP000038830"/>
    </source>
</evidence>
<dbReference type="Pfam" id="PF00512">
    <property type="entry name" value="HisKA"/>
    <property type="match status" value="1"/>
</dbReference>
<dbReference type="PROSITE" id="PS50110">
    <property type="entry name" value="RESPONSE_REGULATORY"/>
    <property type="match status" value="1"/>
</dbReference>
<dbReference type="GO" id="GO:0005524">
    <property type="term" value="F:ATP binding"/>
    <property type="evidence" value="ECO:0007669"/>
    <property type="project" value="UniProtKB-KW"/>
</dbReference>
<dbReference type="PROSITE" id="PS50885">
    <property type="entry name" value="HAMP"/>
    <property type="match status" value="1"/>
</dbReference>
<dbReference type="Pfam" id="PF00072">
    <property type="entry name" value="Response_reg"/>
    <property type="match status" value="1"/>
</dbReference>
<evidence type="ECO:0000256" key="6">
    <source>
        <dbReference type="ARBA" id="ARBA00022692"/>
    </source>
</evidence>
<dbReference type="PRINTS" id="PR00344">
    <property type="entry name" value="BCTRLSENSOR"/>
</dbReference>
<keyword evidence="6 16" id="KW-0812">Transmembrane</keyword>
<dbReference type="Proteomes" id="UP000038830">
    <property type="component" value="Unassembled WGS sequence"/>
</dbReference>
<feature type="region of interest" description="Disordered" evidence="15">
    <location>
        <begin position="881"/>
        <end position="901"/>
    </location>
</feature>
<feature type="compositionally biased region" description="Low complexity" evidence="15">
    <location>
        <begin position="444"/>
        <end position="453"/>
    </location>
</feature>
<evidence type="ECO:0000259" key="17">
    <source>
        <dbReference type="PROSITE" id="PS50109"/>
    </source>
</evidence>
<keyword evidence="13" id="KW-0325">Glycoprotein</keyword>
<dbReference type="PANTHER" id="PTHR43047:SF72">
    <property type="entry name" value="OSMOSENSING HISTIDINE PROTEIN KINASE SLN1"/>
    <property type="match status" value="1"/>
</dbReference>
<feature type="domain" description="Response regulatory" evidence="18">
    <location>
        <begin position="938"/>
        <end position="1060"/>
    </location>
</feature>
<dbReference type="SUPFAM" id="SSF47384">
    <property type="entry name" value="Homodimeric domain of signal transducing histidine kinase"/>
    <property type="match status" value="1"/>
</dbReference>
<evidence type="ECO:0000256" key="10">
    <source>
        <dbReference type="ARBA" id="ARBA00022989"/>
    </source>
</evidence>
<keyword evidence="12 16" id="KW-0472">Membrane</keyword>
<evidence type="ECO:0000256" key="14">
    <source>
        <dbReference type="PROSITE-ProRule" id="PRU00169"/>
    </source>
</evidence>
<dbReference type="Gene3D" id="3.30.565.10">
    <property type="entry name" value="Histidine kinase-like ATPase, C-terminal domain"/>
    <property type="match status" value="1"/>
</dbReference>
<dbReference type="CDD" id="cd06225">
    <property type="entry name" value="HAMP"/>
    <property type="match status" value="1"/>
</dbReference>
<dbReference type="SMART" id="SM00387">
    <property type="entry name" value="HATPase_c"/>
    <property type="match status" value="1"/>
</dbReference>
<feature type="transmembrane region" description="Helical" evidence="16">
    <location>
        <begin position="34"/>
        <end position="57"/>
    </location>
</feature>
<dbReference type="PROSITE" id="PS50109">
    <property type="entry name" value="HIS_KIN"/>
    <property type="match status" value="1"/>
</dbReference>
<dbReference type="InterPro" id="IPR003661">
    <property type="entry name" value="HisK_dim/P_dom"/>
</dbReference>
<name>A0A0H5BY71_CYBJN</name>
<evidence type="ECO:0000259" key="19">
    <source>
        <dbReference type="PROSITE" id="PS50885"/>
    </source>
</evidence>
<dbReference type="CDD" id="cd17546">
    <property type="entry name" value="REC_hyHK_CKI1_RcsC-like"/>
    <property type="match status" value="1"/>
</dbReference>
<evidence type="ECO:0000256" key="11">
    <source>
        <dbReference type="ARBA" id="ARBA00023012"/>
    </source>
</evidence>
<feature type="region of interest" description="Disordered" evidence="15">
    <location>
        <begin position="1069"/>
        <end position="1094"/>
    </location>
</feature>
<dbReference type="SUPFAM" id="SSF52172">
    <property type="entry name" value="CheY-like"/>
    <property type="match status" value="1"/>
</dbReference>
<dbReference type="InterPro" id="IPR003660">
    <property type="entry name" value="HAMP_dom"/>
</dbReference>
<evidence type="ECO:0000256" key="3">
    <source>
        <dbReference type="ARBA" id="ARBA00012438"/>
    </source>
</evidence>
<dbReference type="InterPro" id="IPR004358">
    <property type="entry name" value="Sig_transdc_His_kin-like_C"/>
</dbReference>
<feature type="modified residue" description="4-aspartylphosphate" evidence="14">
    <location>
        <position position="994"/>
    </location>
</feature>
<sequence>MKILPKGISKPHFSKPWKHNGKHRVFKIGIRLQLLTLVICVALGSLLTLAITTGVYFTTNYRSTREDRLETVAQLKASQMEQTLNFLYYQVYWLTIRESIQSSLASYRAGNTSDSNWAQANYTIEQFLQSSLTFASVRMYDARFNMVVASEANWSNSFVPDDVQDQLFPLDQENFTVRDTLDTVGMLTGPISNDSSTMVLSMTVPVFYAASILFDTSDLVGYVTTIMSASSFKSALDDNTTLVDSDVVVLTADPNNGTLTVNSTFRSAFPVEGYVPTNVSRRIGSSFIANQALRLQKTGTTRMKSSAGENVVAGYCPVSFDLADWAAIVQQKQSTFDQPSTKLVKILIGVCFGIAVFMALVTLPLTHWAVKPILRLQQAAESIAAGRGLHIPSKSNKRDPDGMGSLNSSSVASGLGSGPAPPYTPSPSPMARDSVHTDHGLSEAGSISSSGDPGISASYLHNARIPYYSRFFEDELTQLTETFNAMTDELDRQYTHLEDRVKARTKQLEAAKIQAEAANDAKTVFIANISHELRTPLNGILGMTAIAMAETDTSKVHQSLKLIFRSGELLLHILTELLTFSKNSLKRSKLENADFCIMEVALQIKSIFGKLAKDQNVKLAITLTPNEIRKMVLYGDSNRIIQVVMNLVSNSLKFTPVDGKVTVTIRNLGEYDEEKSREDDYKHVYIRPNSLPEATCLEKMEHPLSDHELSTSNETTTSDDDEDDELETRSVVTVSTSSYDDNFFKTQFKLSTPEDEEEQIKTAPLPDNKTWVFEFVVEDTGPGIAQDLQNAVFEPFVQGDQTLSRQYGGTGLGLSICRQLATMMHGVMELESTVGVGSKFIFRVPLVQHKELVIEDEDGMYEDEFNIHSKKNRRVKIVEPSKSGSFKESAHSEPEMYTPTSEKTSYFDKSYWNSTGTAKSSSSQSSKTEDKTSLKKLKILVAEDNGVNQEVIKRMLNLEGFTDLEMARDGEEAINLVKKNIENGGSPIDIIFMDVQMPKVDGLMATKTIRSALEFDGPIVALTAFADESNVKECLDCGMTGFLSKPIRRTQLRKVLEKFCGVPHKEMVATPTNDHVTTKSSSEKESGDDEKPDK</sequence>
<keyword evidence="10 16" id="KW-1133">Transmembrane helix</keyword>
<dbReference type="GO" id="GO:0007234">
    <property type="term" value="P:osmosensory signaling via phosphorelay pathway"/>
    <property type="evidence" value="ECO:0007669"/>
    <property type="project" value="UniProtKB-ARBA"/>
</dbReference>
<evidence type="ECO:0000256" key="2">
    <source>
        <dbReference type="ARBA" id="ARBA00004370"/>
    </source>
</evidence>
<dbReference type="Gene3D" id="3.40.50.2300">
    <property type="match status" value="1"/>
</dbReference>